<evidence type="ECO:0000256" key="1">
    <source>
        <dbReference type="ARBA" id="ARBA00022475"/>
    </source>
</evidence>
<keyword evidence="4 9" id="KW-0378">Hydrolase</keyword>
<feature type="compositionally biased region" description="Acidic residues" evidence="10">
    <location>
        <begin position="107"/>
        <end position="127"/>
    </location>
</feature>
<comment type="subcellular location">
    <subcellularLocation>
        <location evidence="9">Cell membrane</location>
        <topology evidence="9">Peripheral membrane protein</topology>
        <orientation evidence="9">Cytoplasmic side</orientation>
    </subcellularLocation>
    <subcellularLocation>
        <location evidence="9">Cytoplasm</location>
    </subcellularLocation>
</comment>
<dbReference type="AlphaFoldDB" id="W5Y1M8"/>
<dbReference type="GO" id="GO:0005737">
    <property type="term" value="C:cytoplasm"/>
    <property type="evidence" value="ECO:0007669"/>
    <property type="project" value="UniProtKB-SubCell"/>
</dbReference>
<dbReference type="GO" id="GO:0005525">
    <property type="term" value="F:GTP binding"/>
    <property type="evidence" value="ECO:0007669"/>
    <property type="project" value="UniProtKB-UniRule"/>
</dbReference>
<dbReference type="KEGG" id="cvt:B843_08585"/>
<dbReference type="Gene3D" id="3.40.50.300">
    <property type="entry name" value="P-loop containing nucleotide triphosphate hydrolases"/>
    <property type="match status" value="1"/>
</dbReference>
<dbReference type="InterPro" id="IPR004390">
    <property type="entry name" value="SR_rcpt_FtsY"/>
</dbReference>
<feature type="compositionally biased region" description="Acidic residues" evidence="10">
    <location>
        <begin position="135"/>
        <end position="149"/>
    </location>
</feature>
<dbReference type="Proteomes" id="UP000019222">
    <property type="component" value="Chromosome"/>
</dbReference>
<dbReference type="InterPro" id="IPR013822">
    <property type="entry name" value="Signal_recog_particl_SRP54_hlx"/>
</dbReference>
<keyword evidence="13" id="KW-0131">Cell cycle</keyword>
<dbReference type="InterPro" id="IPR003593">
    <property type="entry name" value="AAA+_ATPase"/>
</dbReference>
<accession>W5Y1M8</accession>
<comment type="similarity">
    <text evidence="9">Belongs to the GTP-binding SRP family. FtsY subfamily.</text>
</comment>
<dbReference type="EMBL" id="CP004353">
    <property type="protein sequence ID" value="AHI23102.1"/>
    <property type="molecule type" value="Genomic_DNA"/>
</dbReference>
<dbReference type="PATRIC" id="fig|1224164.3.peg.1732"/>
<protein>
    <recommendedName>
        <fullName evidence="9">Signal recognition particle receptor FtsY</fullName>
        <shortName evidence="9">SRP receptor</shortName>
        <ecNumber evidence="9">3.6.5.4</ecNumber>
    </recommendedName>
</protein>
<evidence type="ECO:0000256" key="10">
    <source>
        <dbReference type="SAM" id="MobiDB-lite"/>
    </source>
</evidence>
<evidence type="ECO:0000256" key="7">
    <source>
        <dbReference type="ARBA" id="ARBA00023170"/>
    </source>
</evidence>
<comment type="function">
    <text evidence="9">Involved in targeting and insertion of nascent membrane proteins into the cytoplasmic membrane. Acts as a receptor for the complex formed by the signal recognition particle (SRP) and the ribosome-nascent chain (RNC).</text>
</comment>
<evidence type="ECO:0000313" key="13">
    <source>
        <dbReference type="EMBL" id="AHI23102.1"/>
    </source>
</evidence>
<feature type="region of interest" description="Disordered" evidence="10">
    <location>
        <begin position="37"/>
        <end position="61"/>
    </location>
</feature>
<dbReference type="InterPro" id="IPR000897">
    <property type="entry name" value="SRP54_GTPase_dom"/>
</dbReference>
<dbReference type="PANTHER" id="PTHR43134:SF1">
    <property type="entry name" value="SIGNAL RECOGNITION PARTICLE RECEPTOR SUBUNIT ALPHA"/>
    <property type="match status" value="1"/>
</dbReference>
<keyword evidence="5 9" id="KW-0342">GTP-binding</keyword>
<dbReference type="SMART" id="SM00382">
    <property type="entry name" value="AAA"/>
    <property type="match status" value="1"/>
</dbReference>
<dbReference type="eggNOG" id="COG0552">
    <property type="taxonomic scope" value="Bacteria"/>
</dbReference>
<feature type="compositionally biased region" description="Basic and acidic residues" evidence="10">
    <location>
        <begin position="95"/>
        <end position="105"/>
    </location>
</feature>
<dbReference type="GO" id="GO:0005886">
    <property type="term" value="C:plasma membrane"/>
    <property type="evidence" value="ECO:0007669"/>
    <property type="project" value="UniProtKB-SubCell"/>
</dbReference>
<feature type="transmembrane region" description="Helical" evidence="11">
    <location>
        <begin position="6"/>
        <end position="28"/>
    </location>
</feature>
<dbReference type="SMART" id="SM00963">
    <property type="entry name" value="SRP54_N"/>
    <property type="match status" value="1"/>
</dbReference>
<keyword evidence="1 9" id="KW-1003">Cell membrane</keyword>
<dbReference type="HAMAP" id="MF_00920">
    <property type="entry name" value="FtsY"/>
    <property type="match status" value="1"/>
</dbReference>
<dbReference type="GO" id="GO:0051301">
    <property type="term" value="P:cell division"/>
    <property type="evidence" value="ECO:0007669"/>
    <property type="project" value="UniProtKB-KW"/>
</dbReference>
<dbReference type="GO" id="GO:0003924">
    <property type="term" value="F:GTPase activity"/>
    <property type="evidence" value="ECO:0007669"/>
    <property type="project" value="UniProtKB-UniRule"/>
</dbReference>
<evidence type="ECO:0000313" key="14">
    <source>
        <dbReference type="Proteomes" id="UP000019222"/>
    </source>
</evidence>
<feature type="binding site" evidence="9">
    <location>
        <begin position="327"/>
        <end position="334"/>
    </location>
    <ligand>
        <name>GTP</name>
        <dbReference type="ChEBI" id="CHEBI:37565"/>
    </ligand>
</feature>
<feature type="binding site" evidence="9">
    <location>
        <begin position="409"/>
        <end position="413"/>
    </location>
    <ligand>
        <name>GTP</name>
        <dbReference type="ChEBI" id="CHEBI:37565"/>
    </ligand>
</feature>
<evidence type="ECO:0000256" key="2">
    <source>
        <dbReference type="ARBA" id="ARBA00022490"/>
    </source>
</evidence>
<comment type="catalytic activity">
    <reaction evidence="8 9">
        <text>GTP + H2O = GDP + phosphate + H(+)</text>
        <dbReference type="Rhea" id="RHEA:19669"/>
        <dbReference type="ChEBI" id="CHEBI:15377"/>
        <dbReference type="ChEBI" id="CHEBI:15378"/>
        <dbReference type="ChEBI" id="CHEBI:37565"/>
        <dbReference type="ChEBI" id="CHEBI:43474"/>
        <dbReference type="ChEBI" id="CHEBI:58189"/>
        <dbReference type="EC" id="3.6.5.4"/>
    </reaction>
</comment>
<evidence type="ECO:0000256" key="4">
    <source>
        <dbReference type="ARBA" id="ARBA00022801"/>
    </source>
</evidence>
<dbReference type="InterPro" id="IPR036225">
    <property type="entry name" value="SRP/SRP_N"/>
</dbReference>
<evidence type="ECO:0000256" key="8">
    <source>
        <dbReference type="ARBA" id="ARBA00048027"/>
    </source>
</evidence>
<keyword evidence="13" id="KW-0132">Cell division</keyword>
<dbReference type="FunFam" id="1.20.120.140:FF:000002">
    <property type="entry name" value="Signal recognition particle receptor FtsY"/>
    <property type="match status" value="1"/>
</dbReference>
<keyword evidence="6 9" id="KW-0472">Membrane</keyword>
<keyword evidence="11" id="KW-0812">Transmembrane</keyword>
<dbReference type="InterPro" id="IPR042101">
    <property type="entry name" value="SRP54_N_sf"/>
</dbReference>
<dbReference type="Gene3D" id="1.20.120.140">
    <property type="entry name" value="Signal recognition particle SRP54, nucleotide-binding domain"/>
    <property type="match status" value="1"/>
</dbReference>
<dbReference type="SUPFAM" id="SSF52540">
    <property type="entry name" value="P-loop containing nucleoside triphosphate hydrolases"/>
    <property type="match status" value="1"/>
</dbReference>
<dbReference type="SUPFAM" id="SSF47364">
    <property type="entry name" value="Domain of the SRP/SRP receptor G-proteins"/>
    <property type="match status" value="1"/>
</dbReference>
<dbReference type="Pfam" id="PF00448">
    <property type="entry name" value="SRP54"/>
    <property type="match status" value="1"/>
</dbReference>
<dbReference type="SMART" id="SM00962">
    <property type="entry name" value="SRP54"/>
    <property type="match status" value="1"/>
</dbReference>
<organism evidence="13 14">
    <name type="scientific">Corynebacterium vitaeruminis DSM 20294</name>
    <dbReference type="NCBI Taxonomy" id="1224164"/>
    <lineage>
        <taxon>Bacteria</taxon>
        <taxon>Bacillati</taxon>
        <taxon>Actinomycetota</taxon>
        <taxon>Actinomycetes</taxon>
        <taxon>Mycobacteriales</taxon>
        <taxon>Corynebacteriaceae</taxon>
        <taxon>Corynebacterium</taxon>
    </lineage>
</organism>
<evidence type="ECO:0000256" key="5">
    <source>
        <dbReference type="ARBA" id="ARBA00023134"/>
    </source>
</evidence>
<evidence type="ECO:0000256" key="3">
    <source>
        <dbReference type="ARBA" id="ARBA00022741"/>
    </source>
</evidence>
<feature type="region of interest" description="Disordered" evidence="10">
    <location>
        <begin position="95"/>
        <end position="215"/>
    </location>
</feature>
<dbReference type="PANTHER" id="PTHR43134">
    <property type="entry name" value="SIGNAL RECOGNITION PARTICLE RECEPTOR SUBUNIT ALPHA"/>
    <property type="match status" value="1"/>
</dbReference>
<keyword evidence="2 9" id="KW-0963">Cytoplasm</keyword>
<proteinExistence type="inferred from homology"/>
<name>W5Y1M8_9CORY</name>
<dbReference type="GO" id="GO:0006614">
    <property type="term" value="P:SRP-dependent cotranslational protein targeting to membrane"/>
    <property type="evidence" value="ECO:0007669"/>
    <property type="project" value="InterPro"/>
</dbReference>
<reference evidence="13 14" key="1">
    <citation type="submission" date="2013-02" db="EMBL/GenBank/DDBJ databases">
        <title>The complete genome sequence of Corynebacterium vitaeruminis DSM 20294.</title>
        <authorList>
            <person name="Ruckert C."/>
            <person name="Albersmeier A."/>
            <person name="Kalinowski J."/>
        </authorList>
    </citation>
    <scope>NUCLEOTIDE SEQUENCE [LARGE SCALE GENOMIC DNA]</scope>
    <source>
        <strain evidence="14">ATCC 10234</strain>
    </source>
</reference>
<dbReference type="Pfam" id="PF02881">
    <property type="entry name" value="SRP54_N"/>
    <property type="match status" value="1"/>
</dbReference>
<keyword evidence="14" id="KW-1185">Reference proteome</keyword>
<sequence length="521" mass="54732">MEGMNTTLIIGIVAVIVVLAIVALVLGLNRKKSKTVSFAPKEEAPKELTQEEKSGNYQAQGGFSFAPAKAEAEPVAEPVPVVPVVEEAAPQAAPVEEKLNEHPEGEPLTDADVPPEAEATEESVAEAEADKIEAEEPEGFEELDEFEEAQEPKEPEEAEEAEEPEEAVAEEAAEAAAAAATVAEAAAEAKEETPVPAEEPEAEAEPQQQLDQIDPATGRIGRLRGRLARSQSVFGKSVLGMISAGDLDDDAWEEVEDELVQADLGAGTTAEVVDELRERIASRGVSSEEEARAMLREVLIKAGQPDMDRSIKAMPYEGKPAVILVVGVNGTGKTTTTGKLARVLVSMGHSVVLGAADTFRAAAADQLETWGRRVGAVTVRGKEGADPASVAFDAVSEGVNRGADVVLIDTAGRLHNSANLMDQLGKVKRVVEKKAVVDEVLLVLDATTGQNGMIQAQEFSKVVQITGVALTKLDGTAKGGIVFRVQNELGVPVKLVGLGEGADDLAPFEVEGFVDALLGGH</sequence>
<feature type="compositionally biased region" description="Acidic residues" evidence="10">
    <location>
        <begin position="156"/>
        <end position="173"/>
    </location>
</feature>
<dbReference type="HOGENOM" id="CLU_009301_1_0_11"/>
<dbReference type="EC" id="3.6.5.4" evidence="9"/>
<feature type="binding site" evidence="9">
    <location>
        <begin position="471"/>
        <end position="474"/>
    </location>
    <ligand>
        <name>GTP</name>
        <dbReference type="ChEBI" id="CHEBI:37565"/>
    </ligand>
</feature>
<evidence type="ECO:0000256" key="9">
    <source>
        <dbReference type="HAMAP-Rule" id="MF_00920"/>
    </source>
</evidence>
<dbReference type="FunFam" id="3.40.50.300:FF:000053">
    <property type="entry name" value="Signal recognition particle receptor FtsY"/>
    <property type="match status" value="1"/>
</dbReference>
<keyword evidence="3 9" id="KW-0547">Nucleotide-binding</keyword>
<evidence type="ECO:0000256" key="6">
    <source>
        <dbReference type="ARBA" id="ARBA00023136"/>
    </source>
</evidence>
<dbReference type="PROSITE" id="PS00300">
    <property type="entry name" value="SRP54"/>
    <property type="match status" value="1"/>
</dbReference>
<feature type="domain" description="SRP54-type proteins GTP-binding" evidence="12">
    <location>
        <begin position="492"/>
        <end position="505"/>
    </location>
</feature>
<dbReference type="GO" id="GO:0005047">
    <property type="term" value="F:signal recognition particle binding"/>
    <property type="evidence" value="ECO:0007669"/>
    <property type="project" value="TreeGrafter"/>
</dbReference>
<feature type="compositionally biased region" description="Low complexity" evidence="10">
    <location>
        <begin position="174"/>
        <end position="186"/>
    </location>
</feature>
<dbReference type="STRING" id="1224164.B843_08585"/>
<evidence type="ECO:0000256" key="11">
    <source>
        <dbReference type="SAM" id="Phobius"/>
    </source>
</evidence>
<evidence type="ECO:0000259" key="12">
    <source>
        <dbReference type="PROSITE" id="PS00300"/>
    </source>
</evidence>
<feature type="compositionally biased region" description="Basic and acidic residues" evidence="10">
    <location>
        <begin position="40"/>
        <end position="54"/>
    </location>
</feature>
<comment type="subunit">
    <text evidence="9">Part of the signal recognition particle protein translocation system, which is composed of SRP and FtsY.</text>
</comment>
<dbReference type="NCBIfam" id="TIGR00064">
    <property type="entry name" value="ftsY"/>
    <property type="match status" value="1"/>
</dbReference>
<gene>
    <name evidence="9" type="primary">ftsY</name>
    <name evidence="13" type="ORF">B843_08585</name>
</gene>
<keyword evidence="11" id="KW-1133">Transmembrane helix</keyword>
<dbReference type="InterPro" id="IPR027417">
    <property type="entry name" value="P-loop_NTPase"/>
</dbReference>
<keyword evidence="7 9" id="KW-0675">Receptor</keyword>